<dbReference type="SMART" id="SM01327">
    <property type="entry name" value="Zds_C"/>
    <property type="match status" value="1"/>
</dbReference>
<dbReference type="RefSeq" id="XP_022284758.1">
    <property type="nucleotide sequence ID" value="XM_022428238.1"/>
</dbReference>
<dbReference type="EMBL" id="LSBJ02000001">
    <property type="protein sequence ID" value="OAQ74150.2"/>
    <property type="molecule type" value="Genomic_DNA"/>
</dbReference>
<organism evidence="3 4">
    <name type="scientific">Pochonia chlamydosporia 170</name>
    <dbReference type="NCBI Taxonomy" id="1380566"/>
    <lineage>
        <taxon>Eukaryota</taxon>
        <taxon>Fungi</taxon>
        <taxon>Dikarya</taxon>
        <taxon>Ascomycota</taxon>
        <taxon>Pezizomycotina</taxon>
        <taxon>Sordariomycetes</taxon>
        <taxon>Hypocreomycetidae</taxon>
        <taxon>Hypocreales</taxon>
        <taxon>Clavicipitaceae</taxon>
        <taxon>Pochonia</taxon>
    </lineage>
</organism>
<feature type="region of interest" description="Disordered" evidence="1">
    <location>
        <begin position="18"/>
        <end position="95"/>
    </location>
</feature>
<evidence type="ECO:0000313" key="3">
    <source>
        <dbReference type="EMBL" id="OAQ74150.2"/>
    </source>
</evidence>
<name>A0A179G9I2_METCM</name>
<feature type="compositionally biased region" description="Polar residues" evidence="1">
    <location>
        <begin position="144"/>
        <end position="161"/>
    </location>
</feature>
<feature type="region of interest" description="Disordered" evidence="1">
    <location>
        <begin position="108"/>
        <end position="185"/>
    </location>
</feature>
<dbReference type="InterPro" id="IPR040206">
    <property type="entry name" value="Zds1/2"/>
</dbReference>
<feature type="compositionally biased region" description="Low complexity" evidence="1">
    <location>
        <begin position="608"/>
        <end position="622"/>
    </location>
</feature>
<feature type="compositionally biased region" description="Polar residues" evidence="1">
    <location>
        <begin position="374"/>
        <end position="385"/>
    </location>
</feature>
<dbReference type="PANTHER" id="PTHR28089:SF1">
    <property type="entry name" value="PROTEIN ZDS1-RELATED"/>
    <property type="match status" value="1"/>
</dbReference>
<dbReference type="OrthoDB" id="5589766at2759"/>
<dbReference type="Proteomes" id="UP000078397">
    <property type="component" value="Unassembled WGS sequence"/>
</dbReference>
<dbReference type="GO" id="GO:0030010">
    <property type="term" value="P:establishment of cell polarity"/>
    <property type="evidence" value="ECO:0007669"/>
    <property type="project" value="TreeGrafter"/>
</dbReference>
<dbReference type="GeneID" id="28845485"/>
<dbReference type="Pfam" id="PF08632">
    <property type="entry name" value="Zds_C"/>
    <property type="match status" value="1"/>
</dbReference>
<feature type="compositionally biased region" description="Basic and acidic residues" evidence="1">
    <location>
        <begin position="637"/>
        <end position="652"/>
    </location>
</feature>
<protein>
    <submittedName>
        <fullName evidence="3">Telomere silencing protein Zds1</fullName>
    </submittedName>
</protein>
<feature type="compositionally biased region" description="Polar residues" evidence="1">
    <location>
        <begin position="571"/>
        <end position="607"/>
    </location>
</feature>
<feature type="compositionally biased region" description="Polar residues" evidence="1">
    <location>
        <begin position="532"/>
        <end position="558"/>
    </location>
</feature>
<accession>A0A179G9I2</accession>
<sequence length="961" mass="107140">MVSFADAVGVGYYRWPSSNSDVKTDVNVAPPALCSTSSRPRDEVAGSFSSRRGHASQLSISDPSHHVTEAIGTLYGDEDDSGSETGGRPLSFIDGSSYNEQIQRPVHLDSQHHAHARSRHQQQMDYDSRKPLTRSISDEPYGSHPSQEENGGSLKKSQTLHLPSPNRRSSRQFEGGSKSPVSPTLSLRDVQADEAGSQFPLTNIDNPNDIAQELSNLQALRRMSMDVGNSIDPDMPPMGLSAMPVIAPSGDDDENDPSRLLWVPARVHPELAPSEFKSFLEKRVQSIRRRSGETLLSAEGADLNRSDSGSLRRRKSMLSRQIDTSAGQGAVGYVDGADRLERKRSSASSNSPELSLDELVKDPTRAVQKFAQEAQGSPSGETGNSDDMPILPMAPGMGLRRSTRTTYRKGGSLRSGDWVPFSKRIAQRQQEGELPDMPSAPPGHSLNRVQSEPTAENYSRPTRSVRRQQNFAQDSPSGRTLTDRTSPNEDDVRVTSPPPAQEQLHVHTNSTPPIVSNPEAEPRDHDRDHASDQLSRTFPQRSSSQTTGYSQQEANPQTPEVVVEDPPLSQPGRQSTPAANNYNSQKPVQPAQYSLKSQPASQQQSHNDSYGSPSSSLLSGDSSRTDNLTVIPTFNQIDKKSDRKSKKDRDDDTASTSSSKSGSAWKWFKGVTDDKEKKKEESKRAKAKALVEKASDNARLDVIQSSIDKTPAKGRESLVLDRDNVDNRLLEERKKESHRKSDSKKDKDGSIFSSIFGGSKRKEEKERASKKSQHLQVPEEPAYKPMLPDVDYNWTRFPLLEERAIYRMAHIKLANPRRPLLSQVLLSNFMYSYLAIVQAMHPQMNVPTSPQQKRLEEEARRKRQEQEYLAQQQMDDEDADNSLEQYNFDYHRAAVQYAESGSDGQVDYVDEAQIYEDEHGNDNNDDYGYDNQDGYGHSVKDYYQYQGNDSDHRRHGGDSMW</sequence>
<dbReference type="STRING" id="1380566.A0A179G9I2"/>
<evidence type="ECO:0000256" key="1">
    <source>
        <dbReference type="SAM" id="MobiDB-lite"/>
    </source>
</evidence>
<feature type="compositionally biased region" description="Basic and acidic residues" evidence="1">
    <location>
        <begin position="760"/>
        <end position="769"/>
    </location>
</feature>
<evidence type="ECO:0000313" key="4">
    <source>
        <dbReference type="Proteomes" id="UP000078397"/>
    </source>
</evidence>
<feature type="compositionally biased region" description="Basic and acidic residues" evidence="1">
    <location>
        <begin position="671"/>
        <end position="693"/>
    </location>
</feature>
<feature type="region of interest" description="Disordered" evidence="1">
    <location>
        <begin position="299"/>
        <end position="324"/>
    </location>
</feature>
<dbReference type="GO" id="GO:0005737">
    <property type="term" value="C:cytoplasm"/>
    <property type="evidence" value="ECO:0007669"/>
    <property type="project" value="TreeGrafter"/>
</dbReference>
<feature type="domain" description="Protein Zds1 C-terminal" evidence="2">
    <location>
        <begin position="786"/>
        <end position="838"/>
    </location>
</feature>
<dbReference type="InterPro" id="IPR013941">
    <property type="entry name" value="ZDS1_C"/>
</dbReference>
<dbReference type="GO" id="GO:0010971">
    <property type="term" value="P:positive regulation of G2/M transition of mitotic cell cycle"/>
    <property type="evidence" value="ECO:0007669"/>
    <property type="project" value="TreeGrafter"/>
</dbReference>
<feature type="region of interest" description="Disordered" evidence="1">
    <location>
        <begin position="918"/>
        <end position="961"/>
    </location>
</feature>
<feature type="compositionally biased region" description="Basic and acidic residues" evidence="1">
    <location>
        <begin position="730"/>
        <end position="749"/>
    </location>
</feature>
<feature type="compositionally biased region" description="Polar residues" evidence="1">
    <location>
        <begin position="625"/>
        <end position="636"/>
    </location>
</feature>
<feature type="compositionally biased region" description="Basic and acidic residues" evidence="1">
    <location>
        <begin position="520"/>
        <end position="531"/>
    </location>
</feature>
<feature type="region of interest" description="Disordered" evidence="1">
    <location>
        <begin position="730"/>
        <end position="783"/>
    </location>
</feature>
<gene>
    <name evidence="3" type="ORF">VFPPC_01715</name>
</gene>
<dbReference type="AlphaFoldDB" id="A0A179G9I2"/>
<feature type="region of interest" description="Disordered" evidence="1">
    <location>
        <begin position="341"/>
        <end position="693"/>
    </location>
</feature>
<reference evidence="3 4" key="1">
    <citation type="journal article" date="2016" name="PLoS Pathog.">
        <title>Biosynthesis of antibiotic leucinostatins in bio-control fungus Purpureocillium lilacinum and their inhibition on phytophthora revealed by genome mining.</title>
        <authorList>
            <person name="Wang G."/>
            <person name="Liu Z."/>
            <person name="Lin R."/>
            <person name="Li E."/>
            <person name="Mao Z."/>
            <person name="Ling J."/>
            <person name="Yang Y."/>
            <person name="Yin W.B."/>
            <person name="Xie B."/>
        </authorList>
    </citation>
    <scope>NUCLEOTIDE SEQUENCE [LARGE SCALE GENOMIC DNA]</scope>
    <source>
        <strain evidence="3">170</strain>
    </source>
</reference>
<dbReference type="KEGG" id="pchm:VFPPC_01715"/>
<feature type="compositionally biased region" description="Polar residues" evidence="1">
    <location>
        <begin position="447"/>
        <end position="485"/>
    </location>
</feature>
<feature type="compositionally biased region" description="Low complexity" evidence="1">
    <location>
        <begin position="654"/>
        <end position="670"/>
    </location>
</feature>
<evidence type="ECO:0000259" key="2">
    <source>
        <dbReference type="SMART" id="SM01327"/>
    </source>
</evidence>
<keyword evidence="4" id="KW-1185">Reference proteome</keyword>
<comment type="caution">
    <text evidence="3">The sequence shown here is derived from an EMBL/GenBank/DDBJ whole genome shotgun (WGS) entry which is preliminary data.</text>
</comment>
<proteinExistence type="predicted"/>
<dbReference type="PANTHER" id="PTHR28089">
    <property type="entry name" value="PROTEIN ZDS1-RELATED"/>
    <property type="match status" value="1"/>
</dbReference>